<comment type="similarity">
    <text evidence="1">Belongs to the PspA/Vipp/IM30 family.</text>
</comment>
<name>A0ABV2BQZ4_9GAMM</name>
<evidence type="ECO:0000313" key="3">
    <source>
        <dbReference type="EMBL" id="MET1253987.1"/>
    </source>
</evidence>
<proteinExistence type="inferred from homology"/>
<accession>A0ABV2BQZ4</accession>
<evidence type="ECO:0000313" key="4">
    <source>
        <dbReference type="Proteomes" id="UP001548189"/>
    </source>
</evidence>
<dbReference type="InterPro" id="IPR007157">
    <property type="entry name" value="PspA_VIPP1"/>
</dbReference>
<dbReference type="Pfam" id="PF04012">
    <property type="entry name" value="PspA_IM30"/>
    <property type="match status" value="1"/>
</dbReference>
<evidence type="ECO:0000256" key="1">
    <source>
        <dbReference type="ARBA" id="ARBA00043985"/>
    </source>
</evidence>
<comment type="caution">
    <text evidence="3">The sequence shown here is derived from an EMBL/GenBank/DDBJ whole genome shotgun (WGS) entry which is preliminary data.</text>
</comment>
<sequence>MALFKRIGTLLSADIHAVLDWVEDPQDLLKQAMREMQTELQKQQYCLSQTQQSLVHLKSQLAQLATEQEKIERNIDLCFTTQQQALLKVQIKNKLILQKQHHFLLTQQDILKKQEIQAAQNIEENEAQYEKLQQQLIAVGLTNNQHYQSGAPYTQKNTYHFSVTEDEITMALIEAKQARERS</sequence>
<dbReference type="Proteomes" id="UP001548189">
    <property type="component" value="Unassembled WGS sequence"/>
</dbReference>
<dbReference type="EMBL" id="JBEVCJ010000002">
    <property type="protein sequence ID" value="MET1253987.1"/>
    <property type="molecule type" value="Genomic_DNA"/>
</dbReference>
<protein>
    <submittedName>
        <fullName evidence="3">PspA/IM30 family protein</fullName>
    </submittedName>
</protein>
<feature type="coiled-coil region" evidence="2">
    <location>
        <begin position="47"/>
        <end position="74"/>
    </location>
</feature>
<evidence type="ECO:0000256" key="2">
    <source>
        <dbReference type="SAM" id="Coils"/>
    </source>
</evidence>
<keyword evidence="4" id="KW-1185">Reference proteome</keyword>
<organism evidence="3 4">
    <name type="scientific">Aliikangiella maris</name>
    <dbReference type="NCBI Taxonomy" id="3162458"/>
    <lineage>
        <taxon>Bacteria</taxon>
        <taxon>Pseudomonadati</taxon>
        <taxon>Pseudomonadota</taxon>
        <taxon>Gammaproteobacteria</taxon>
        <taxon>Oceanospirillales</taxon>
        <taxon>Pleioneaceae</taxon>
        <taxon>Aliikangiella</taxon>
    </lineage>
</organism>
<reference evidence="3 4" key="1">
    <citation type="submission" date="2024-06" db="EMBL/GenBank/DDBJ databases">
        <authorList>
            <person name="Li F."/>
        </authorList>
    </citation>
    <scope>NUCLEOTIDE SEQUENCE [LARGE SCALE GENOMIC DNA]</scope>
    <source>
        <strain evidence="3 4">GXAS 311</strain>
    </source>
</reference>
<dbReference type="RefSeq" id="WP_353873538.1">
    <property type="nucleotide sequence ID" value="NZ_JBEVCJ010000002.1"/>
</dbReference>
<keyword evidence="2" id="KW-0175">Coiled coil</keyword>
<gene>
    <name evidence="3" type="ORF">ABVT43_02495</name>
</gene>